<dbReference type="Gramene" id="evm.model.10.512">
    <property type="protein sequence ID" value="cds.evm.model.10.512"/>
    <property type="gene ID" value="evm.TU.10.512"/>
</dbReference>
<dbReference type="Gene3D" id="1.10.10.60">
    <property type="entry name" value="Homeodomain-like"/>
    <property type="match status" value="1"/>
</dbReference>
<dbReference type="InterPro" id="IPR025756">
    <property type="entry name" value="Myb_CC_LHEQLE"/>
</dbReference>
<dbReference type="Proteomes" id="UP000596661">
    <property type="component" value="Unassembled WGS sequence"/>
</dbReference>
<dbReference type="InterPro" id="IPR046955">
    <property type="entry name" value="PHR1-like"/>
</dbReference>
<dbReference type="InterPro" id="IPR006447">
    <property type="entry name" value="Myb_dom_plants"/>
</dbReference>
<evidence type="ECO:0000256" key="3">
    <source>
        <dbReference type="ARBA" id="ARBA00023015"/>
    </source>
</evidence>
<feature type="compositionally biased region" description="Polar residues" evidence="7">
    <location>
        <begin position="406"/>
        <end position="415"/>
    </location>
</feature>
<dbReference type="InterPro" id="IPR017930">
    <property type="entry name" value="Myb_dom"/>
</dbReference>
<keyword evidence="3" id="KW-0805">Transcription regulation</keyword>
<dbReference type="PROSITE" id="PS51294">
    <property type="entry name" value="HTH_MYB"/>
    <property type="match status" value="1"/>
</dbReference>
<evidence type="ECO:0000256" key="1">
    <source>
        <dbReference type="ARBA" id="ARBA00004123"/>
    </source>
</evidence>
<keyword evidence="5" id="KW-0804">Transcription</keyword>
<feature type="compositionally biased region" description="Polar residues" evidence="7">
    <location>
        <begin position="374"/>
        <end position="393"/>
    </location>
</feature>
<sequence length="415" mass="46817">MNDRRVDYQERLIQQNSNGVISDFSFEVGSRRSSQFLGNMEIWIPQSPAAMDEKFRSHHHQNGVVQAKLSSSSSTIMSRFETPASAFYATERCMGFSQYDSQVAFSSPGSQLISSDQSQSETYSTIEDSAHEHPNFDFRNPIPSMAKSQLSTSNILGSNGQFGYEPNLHVDTSTSVRILPEYCTSYSTSPYTQLSFGSHEEEKKQQCQNISSGNNNNNNNNNGCITPVNSVLNGASNSSKSRIRWTQDLHEKFVECANRLGGADKATPKAILKLMETEGLTIFHVKSHLQKYRIAKYLPDSTEGKYDKRTSLNDTTQFETTAGSQMREALQLQLDVQRRLHEQLEIQRNLQLQIEEQGKQLKKMFDMQQKTSNSFFKNQSSDITSQDDAPSTSNDEDQFSFVEPSENAQYPSKIS</sequence>
<evidence type="ECO:0000313" key="10">
    <source>
        <dbReference type="Proteomes" id="UP000596661"/>
    </source>
</evidence>
<keyword evidence="4" id="KW-0175">Coiled coil</keyword>
<dbReference type="InterPro" id="IPR001005">
    <property type="entry name" value="SANT/Myb"/>
</dbReference>
<dbReference type="NCBIfam" id="TIGR01557">
    <property type="entry name" value="myb_SHAQKYF"/>
    <property type="match status" value="1"/>
</dbReference>
<dbReference type="OMA" id="YMRQESG"/>
<evidence type="ECO:0000256" key="2">
    <source>
        <dbReference type="ARBA" id="ARBA00006783"/>
    </source>
</evidence>
<reference evidence="9" key="1">
    <citation type="submission" date="2021-03" db="UniProtKB">
        <authorList>
            <consortium name="EnsemblPlants"/>
        </authorList>
    </citation>
    <scope>IDENTIFICATION</scope>
</reference>
<feature type="region of interest" description="Disordered" evidence="7">
    <location>
        <begin position="374"/>
        <end position="415"/>
    </location>
</feature>
<keyword evidence="10" id="KW-1185">Reference proteome</keyword>
<gene>
    <name evidence="9" type="primary">LOC115698628</name>
</gene>
<comment type="similarity">
    <text evidence="2">Belongs to the MYB-CC family.</text>
</comment>
<dbReference type="Pfam" id="PF14379">
    <property type="entry name" value="Myb_CC_LHEQLE"/>
    <property type="match status" value="1"/>
</dbReference>
<dbReference type="InterPro" id="IPR009057">
    <property type="entry name" value="Homeodomain-like_sf"/>
</dbReference>
<keyword evidence="6" id="KW-0539">Nucleus</keyword>
<evidence type="ECO:0000259" key="8">
    <source>
        <dbReference type="PROSITE" id="PS51294"/>
    </source>
</evidence>
<dbReference type="FunFam" id="1.10.10.60:FF:000002">
    <property type="entry name" value="Myb family transcription factor"/>
    <property type="match status" value="1"/>
</dbReference>
<dbReference type="EMBL" id="UZAU01000806">
    <property type="status" value="NOT_ANNOTATED_CDS"/>
    <property type="molecule type" value="Genomic_DNA"/>
</dbReference>
<dbReference type="OrthoDB" id="551907at2759"/>
<dbReference type="Pfam" id="PF00249">
    <property type="entry name" value="Myb_DNA-binding"/>
    <property type="match status" value="1"/>
</dbReference>
<dbReference type="SUPFAM" id="SSF46689">
    <property type="entry name" value="Homeodomain-like"/>
    <property type="match status" value="1"/>
</dbReference>
<evidence type="ECO:0000256" key="6">
    <source>
        <dbReference type="ARBA" id="ARBA00023242"/>
    </source>
</evidence>
<organism evidence="9 10">
    <name type="scientific">Cannabis sativa</name>
    <name type="common">Hemp</name>
    <name type="synonym">Marijuana</name>
    <dbReference type="NCBI Taxonomy" id="3483"/>
    <lineage>
        <taxon>Eukaryota</taxon>
        <taxon>Viridiplantae</taxon>
        <taxon>Streptophyta</taxon>
        <taxon>Embryophyta</taxon>
        <taxon>Tracheophyta</taxon>
        <taxon>Spermatophyta</taxon>
        <taxon>Magnoliopsida</taxon>
        <taxon>eudicotyledons</taxon>
        <taxon>Gunneridae</taxon>
        <taxon>Pentapetalae</taxon>
        <taxon>rosids</taxon>
        <taxon>fabids</taxon>
        <taxon>Rosales</taxon>
        <taxon>Cannabaceae</taxon>
        <taxon>Cannabis</taxon>
    </lineage>
</organism>
<evidence type="ECO:0000313" key="9">
    <source>
        <dbReference type="EnsemblPlants" id="cds.evm.model.10.512"/>
    </source>
</evidence>
<name>A0A803QP44_CANSA</name>
<comment type="subcellular location">
    <subcellularLocation>
        <location evidence="1">Nucleus</location>
    </subcellularLocation>
</comment>
<accession>A0A803QP44</accession>
<proteinExistence type="inferred from homology"/>
<dbReference type="EnsemblPlants" id="evm.model.10.512">
    <property type="protein sequence ID" value="cds.evm.model.10.512"/>
    <property type="gene ID" value="evm.TU.10.512"/>
</dbReference>
<dbReference type="PANTHER" id="PTHR31499">
    <property type="entry name" value="MYB FAMILY TRANSCRIPTION FACTOR PHL11"/>
    <property type="match status" value="1"/>
</dbReference>
<feature type="domain" description="HTH myb-type" evidence="8">
    <location>
        <begin position="237"/>
        <end position="297"/>
    </location>
</feature>
<dbReference type="PANTHER" id="PTHR31499:SF80">
    <property type="entry name" value="HTH MYB-TYPE DOMAIN-CONTAINING PROTEIN"/>
    <property type="match status" value="1"/>
</dbReference>
<evidence type="ECO:0000256" key="7">
    <source>
        <dbReference type="SAM" id="MobiDB-lite"/>
    </source>
</evidence>
<dbReference type="AlphaFoldDB" id="A0A803QP44"/>
<evidence type="ECO:0000256" key="4">
    <source>
        <dbReference type="ARBA" id="ARBA00023054"/>
    </source>
</evidence>
<dbReference type="GO" id="GO:0005634">
    <property type="term" value="C:nucleus"/>
    <property type="evidence" value="ECO:0007669"/>
    <property type="project" value="UniProtKB-SubCell"/>
</dbReference>
<dbReference type="GO" id="GO:0003677">
    <property type="term" value="F:DNA binding"/>
    <property type="evidence" value="ECO:0007669"/>
    <property type="project" value="InterPro"/>
</dbReference>
<dbReference type="GO" id="GO:0003700">
    <property type="term" value="F:DNA-binding transcription factor activity"/>
    <property type="evidence" value="ECO:0007669"/>
    <property type="project" value="InterPro"/>
</dbReference>
<evidence type="ECO:0000256" key="5">
    <source>
        <dbReference type="ARBA" id="ARBA00023163"/>
    </source>
</evidence>
<protein>
    <recommendedName>
        <fullName evidence="8">HTH myb-type domain-containing protein</fullName>
    </recommendedName>
</protein>